<dbReference type="SUPFAM" id="SSF53474">
    <property type="entry name" value="alpha/beta-Hydrolases"/>
    <property type="match status" value="1"/>
</dbReference>
<accession>A0A1K1R172</accession>
<evidence type="ECO:0000313" key="2">
    <source>
        <dbReference type="EMBL" id="SFW65684.1"/>
    </source>
</evidence>
<dbReference type="InterPro" id="IPR051049">
    <property type="entry name" value="Dienelactone_hydrolase-like"/>
</dbReference>
<sequence>MCHSTESRPPAPPVVGEVAAHGPLTLTGADGTEFLAHHAVPAEPNGRKIVLLPDVRGVHPYYRDLTRRFAEAGFETVVIDYYGRSAGLGDRGDDFDWESRLPHVSPADVAADVAAARDFLGEGPVYTVGFCFGAGQSWRLSAAGLGLAGVIGFYGLPKLVEDVVGDLEAPMLLLLAGADVATSQAEFDAFTGKLDAAGVRYERHVYEGAPHSFFDRSYAEWGEACDDAWRRILAFTQPSRVDNLA</sequence>
<proteinExistence type="predicted"/>
<dbReference type="AlphaFoldDB" id="A0A1K1R172"/>
<feature type="domain" description="Dienelactone hydrolase" evidence="1">
    <location>
        <begin position="36"/>
        <end position="236"/>
    </location>
</feature>
<dbReference type="PANTHER" id="PTHR46623:SF6">
    <property type="entry name" value="ALPHA_BETA-HYDROLASES SUPERFAMILY PROTEIN"/>
    <property type="match status" value="1"/>
</dbReference>
<gene>
    <name evidence="2" type="ORF">SAMN04489730_2521</name>
</gene>
<evidence type="ECO:0000259" key="1">
    <source>
        <dbReference type="Pfam" id="PF01738"/>
    </source>
</evidence>
<dbReference type="OrthoDB" id="188362at2"/>
<dbReference type="Proteomes" id="UP000182740">
    <property type="component" value="Unassembled WGS sequence"/>
</dbReference>
<reference evidence="3" key="1">
    <citation type="submission" date="2016-11" db="EMBL/GenBank/DDBJ databases">
        <authorList>
            <person name="Varghese N."/>
            <person name="Submissions S."/>
        </authorList>
    </citation>
    <scope>NUCLEOTIDE SEQUENCE [LARGE SCALE GENOMIC DNA]</scope>
    <source>
        <strain evidence="3">DSM 44671</strain>
    </source>
</reference>
<dbReference type="EMBL" id="FPJG01000006">
    <property type="protein sequence ID" value="SFW65684.1"/>
    <property type="molecule type" value="Genomic_DNA"/>
</dbReference>
<keyword evidence="3" id="KW-1185">Reference proteome</keyword>
<evidence type="ECO:0000313" key="3">
    <source>
        <dbReference type="Proteomes" id="UP000182740"/>
    </source>
</evidence>
<dbReference type="Pfam" id="PF01738">
    <property type="entry name" value="DLH"/>
    <property type="match status" value="1"/>
</dbReference>
<dbReference type="PANTHER" id="PTHR46623">
    <property type="entry name" value="CARBOXYMETHYLENEBUTENOLIDASE-RELATED"/>
    <property type="match status" value="1"/>
</dbReference>
<protein>
    <submittedName>
        <fullName evidence="2">Carboxymethylenebutenolidase</fullName>
    </submittedName>
</protein>
<dbReference type="InterPro" id="IPR029058">
    <property type="entry name" value="AB_hydrolase_fold"/>
</dbReference>
<organism evidence="2 3">
    <name type="scientific">Amycolatopsis australiensis</name>
    <dbReference type="NCBI Taxonomy" id="546364"/>
    <lineage>
        <taxon>Bacteria</taxon>
        <taxon>Bacillati</taxon>
        <taxon>Actinomycetota</taxon>
        <taxon>Actinomycetes</taxon>
        <taxon>Pseudonocardiales</taxon>
        <taxon>Pseudonocardiaceae</taxon>
        <taxon>Amycolatopsis</taxon>
    </lineage>
</organism>
<dbReference type="GO" id="GO:0016787">
    <property type="term" value="F:hydrolase activity"/>
    <property type="evidence" value="ECO:0007669"/>
    <property type="project" value="InterPro"/>
</dbReference>
<dbReference type="InterPro" id="IPR002925">
    <property type="entry name" value="Dienelactn_hydro"/>
</dbReference>
<name>A0A1K1R172_9PSEU</name>
<dbReference type="RefSeq" id="WP_072476441.1">
    <property type="nucleotide sequence ID" value="NZ_FPJG01000006.1"/>
</dbReference>
<dbReference type="STRING" id="546364.SAMN04489730_2521"/>
<dbReference type="Gene3D" id="3.40.50.1820">
    <property type="entry name" value="alpha/beta hydrolase"/>
    <property type="match status" value="1"/>
</dbReference>